<feature type="domain" description="VTT" evidence="2">
    <location>
        <begin position="39"/>
        <end position="157"/>
    </location>
</feature>
<evidence type="ECO:0000313" key="3">
    <source>
        <dbReference type="EMBL" id="HEB94925.1"/>
    </source>
</evidence>
<dbReference type="InterPro" id="IPR032816">
    <property type="entry name" value="VTT_dom"/>
</dbReference>
<keyword evidence="1" id="KW-1133">Transmembrane helix</keyword>
<dbReference type="GO" id="GO:0005886">
    <property type="term" value="C:plasma membrane"/>
    <property type="evidence" value="ECO:0007669"/>
    <property type="project" value="TreeGrafter"/>
</dbReference>
<name>A0A831W7V6_9GAMM</name>
<dbReference type="PANTHER" id="PTHR42709">
    <property type="entry name" value="ALKALINE PHOSPHATASE LIKE PROTEIN"/>
    <property type="match status" value="1"/>
</dbReference>
<dbReference type="AlphaFoldDB" id="A0A831W7V6"/>
<accession>A0A831W7V6</accession>
<dbReference type="Proteomes" id="UP000886251">
    <property type="component" value="Unassembled WGS sequence"/>
</dbReference>
<reference evidence="3" key="1">
    <citation type="journal article" date="2020" name="mSystems">
        <title>Genome- and Community-Level Interaction Insights into Carbon Utilization and Element Cycling Functions of Hydrothermarchaeota in Hydrothermal Sediment.</title>
        <authorList>
            <person name="Zhou Z."/>
            <person name="Liu Y."/>
            <person name="Xu W."/>
            <person name="Pan J."/>
            <person name="Luo Z.H."/>
            <person name="Li M."/>
        </authorList>
    </citation>
    <scope>NUCLEOTIDE SEQUENCE [LARGE SCALE GENOMIC DNA]</scope>
    <source>
        <strain evidence="3">HyVt-443</strain>
    </source>
</reference>
<proteinExistence type="predicted"/>
<dbReference type="InterPro" id="IPR051311">
    <property type="entry name" value="DedA_domain"/>
</dbReference>
<comment type="caution">
    <text evidence="3">The sequence shown here is derived from an EMBL/GenBank/DDBJ whole genome shotgun (WGS) entry which is preliminary data.</text>
</comment>
<gene>
    <name evidence="3" type="ORF">ENI96_00670</name>
</gene>
<protein>
    <submittedName>
        <fullName evidence="3">DedA family protein</fullName>
    </submittedName>
</protein>
<evidence type="ECO:0000256" key="1">
    <source>
        <dbReference type="SAM" id="Phobius"/>
    </source>
</evidence>
<dbReference type="Pfam" id="PF09335">
    <property type="entry name" value="VTT_dom"/>
    <property type="match status" value="1"/>
</dbReference>
<sequence>MRIFSALYERVMRWSRHPHAPRYLFGLSFAESSFFPVPPDVMLAPMALAQPSRAWRLAAITTIASVIGGLFGYMIGLFAFDLVQPLLHDLGYWESYLRAKSWFDRWGFWAIFLAGFSPIPYKVFTITAGVISMALLPFVIASLFGRGLRFFLVASLMAWGGERMEQRLKLYIDRIGWIMVVLLLVVALAVGY</sequence>
<feature type="transmembrane region" description="Helical" evidence="1">
    <location>
        <begin position="57"/>
        <end position="80"/>
    </location>
</feature>
<dbReference type="PANTHER" id="PTHR42709:SF11">
    <property type="entry name" value="DEDA FAMILY PROTEIN"/>
    <property type="match status" value="1"/>
</dbReference>
<organism evidence="3">
    <name type="scientific">Sedimenticola thiotaurini</name>
    <dbReference type="NCBI Taxonomy" id="1543721"/>
    <lineage>
        <taxon>Bacteria</taxon>
        <taxon>Pseudomonadati</taxon>
        <taxon>Pseudomonadota</taxon>
        <taxon>Gammaproteobacteria</taxon>
        <taxon>Chromatiales</taxon>
        <taxon>Sedimenticolaceae</taxon>
        <taxon>Sedimenticola</taxon>
    </lineage>
</organism>
<dbReference type="EMBL" id="DRKP01000007">
    <property type="protein sequence ID" value="HEB94925.1"/>
    <property type="molecule type" value="Genomic_DNA"/>
</dbReference>
<keyword evidence="1" id="KW-0812">Transmembrane</keyword>
<feature type="transmembrane region" description="Helical" evidence="1">
    <location>
        <begin position="171"/>
        <end position="190"/>
    </location>
</feature>
<keyword evidence="1" id="KW-0472">Membrane</keyword>
<feature type="transmembrane region" description="Helical" evidence="1">
    <location>
        <begin position="130"/>
        <end position="159"/>
    </location>
</feature>
<evidence type="ECO:0000259" key="2">
    <source>
        <dbReference type="Pfam" id="PF09335"/>
    </source>
</evidence>